<comment type="caution">
    <text evidence="1">The sequence shown here is derived from an EMBL/GenBank/DDBJ whole genome shotgun (WGS) entry which is preliminary data.</text>
</comment>
<reference evidence="1 2" key="1">
    <citation type="journal article" date="2016" name="Nat. Commun.">
        <title>Thousands of microbial genomes shed light on interconnected biogeochemical processes in an aquifer system.</title>
        <authorList>
            <person name="Anantharaman K."/>
            <person name="Brown C.T."/>
            <person name="Hug L.A."/>
            <person name="Sharon I."/>
            <person name="Castelle C.J."/>
            <person name="Probst A.J."/>
            <person name="Thomas B.C."/>
            <person name="Singh A."/>
            <person name="Wilkins M.J."/>
            <person name="Karaoz U."/>
            <person name="Brodie E.L."/>
            <person name="Williams K.H."/>
            <person name="Hubbard S.S."/>
            <person name="Banfield J.F."/>
        </authorList>
    </citation>
    <scope>NUCLEOTIDE SEQUENCE [LARGE SCALE GENOMIC DNA]</scope>
</reference>
<gene>
    <name evidence="1" type="ORF">A3K51_03420</name>
</gene>
<organism evidence="1 2">
    <name type="scientific">candidate division Kazan bacterium RIFCSPLOWO2_01_FULL_45_19</name>
    <dbReference type="NCBI Taxonomy" id="1798538"/>
    <lineage>
        <taxon>Bacteria</taxon>
        <taxon>Bacteria division Kazan-3B-28</taxon>
    </lineage>
</organism>
<accession>A0A1F4NQZ5</accession>
<sequence>MKTSSAKLASKANQKETRMNILAAISVVLKFLEALIVANQDKDGHFSRVSELLTQLKSLGEEPLSRLMQRINVVGLVLSRVSIPSYEEFQGFVDTQVLSWLPKPSRTPTRLKGNWQNERLKVQKKAWAVIGVELPQDLCDEFVAILNKCGAELVATLEAYGFMFVITPDITWTVNTWPAKWVKLNNWFWQILGSGRLLKEDDTVIQHCKLQRQVLLIDTRKKPVYADGRQCWDKDVFMEALIGWLQDQKKLPIDSTCGRGSRFRLSRNDYTKVVAPALLEALQQLGCPAQAVRLEYCPEHSAFCQLFDAPRKDSGKTTTWLWFQERLDSSGHSLHSGVSGSGGLAFVSFNNSDYRWNNVSASLVAVMV</sequence>
<evidence type="ECO:0000313" key="2">
    <source>
        <dbReference type="Proteomes" id="UP000178085"/>
    </source>
</evidence>
<dbReference type="EMBL" id="METD01000001">
    <property type="protein sequence ID" value="OGB73841.1"/>
    <property type="molecule type" value="Genomic_DNA"/>
</dbReference>
<evidence type="ECO:0000313" key="1">
    <source>
        <dbReference type="EMBL" id="OGB73841.1"/>
    </source>
</evidence>
<proteinExistence type="predicted"/>
<name>A0A1F4NQZ5_UNCK3</name>
<protein>
    <submittedName>
        <fullName evidence="1">Uncharacterized protein</fullName>
    </submittedName>
</protein>
<dbReference type="Proteomes" id="UP000178085">
    <property type="component" value="Unassembled WGS sequence"/>
</dbReference>
<dbReference type="AlphaFoldDB" id="A0A1F4NQZ5"/>